<evidence type="ECO:0000256" key="7">
    <source>
        <dbReference type="ARBA" id="ARBA00023098"/>
    </source>
</evidence>
<keyword evidence="4 10" id="KW-0812">Transmembrane</keyword>
<feature type="transmembrane region" description="Helical" evidence="10">
    <location>
        <begin position="226"/>
        <end position="246"/>
    </location>
</feature>
<comment type="catalytic activity">
    <reaction evidence="10">
        <text>a very-long-chain acyl-CoA + malonyl-CoA + H(+) = a very-long-chain 3-oxoacyl-CoA + CO2 + CoA</text>
        <dbReference type="Rhea" id="RHEA:32727"/>
        <dbReference type="ChEBI" id="CHEBI:15378"/>
        <dbReference type="ChEBI" id="CHEBI:16526"/>
        <dbReference type="ChEBI" id="CHEBI:57287"/>
        <dbReference type="ChEBI" id="CHEBI:57384"/>
        <dbReference type="ChEBI" id="CHEBI:90725"/>
        <dbReference type="ChEBI" id="CHEBI:90736"/>
        <dbReference type="EC" id="2.3.1.199"/>
    </reaction>
</comment>
<dbReference type="PROSITE" id="PS01188">
    <property type="entry name" value="ELO"/>
    <property type="match status" value="1"/>
</dbReference>
<keyword evidence="5 10" id="KW-0276">Fatty acid metabolism</keyword>
<evidence type="ECO:0000256" key="1">
    <source>
        <dbReference type="ARBA" id="ARBA00004141"/>
    </source>
</evidence>
<organism evidence="11 12">
    <name type="scientific">Bombyx mandarina</name>
    <name type="common">Wild silk moth</name>
    <name type="synonym">Wild silkworm</name>
    <dbReference type="NCBI Taxonomy" id="7092"/>
    <lineage>
        <taxon>Eukaryota</taxon>
        <taxon>Metazoa</taxon>
        <taxon>Ecdysozoa</taxon>
        <taxon>Arthropoda</taxon>
        <taxon>Hexapoda</taxon>
        <taxon>Insecta</taxon>
        <taxon>Pterygota</taxon>
        <taxon>Neoptera</taxon>
        <taxon>Endopterygota</taxon>
        <taxon>Lepidoptera</taxon>
        <taxon>Glossata</taxon>
        <taxon>Ditrysia</taxon>
        <taxon>Bombycoidea</taxon>
        <taxon>Bombycidae</taxon>
        <taxon>Bombycinae</taxon>
        <taxon>Bombyx</taxon>
    </lineage>
</organism>
<dbReference type="GeneID" id="114240665"/>
<gene>
    <name evidence="12" type="primary">LOC114240665</name>
</gene>
<keyword evidence="2 10" id="KW-0444">Lipid biosynthesis</keyword>
<sequence>MTWCFQIQFSLPKGQLSYVEKWPLMKSNEMAFLLGIYLAFILKIGPMVMEHFNAIQMRTILTVYNAIKVANSTMLTFQFLRYIQERGLFPRNCEYDDDVLYTIAALYWKYMVTKVLDLFDTVFFVLRKKYSQITFLHVYHHVFMVMITWSSLKYDPSDHWAFMAVLNCTIHVFMYAYYGIASFGLKYRKYLWWKKYLTIMQLIQFLLIMIHVMIQTHITDCPMHAGTYWLGLSNIVLFIFLFMDFYNKKYRTGTPVDNLKIVCGKHQ</sequence>
<keyword evidence="11" id="KW-1185">Reference proteome</keyword>
<dbReference type="GO" id="GO:0042761">
    <property type="term" value="P:very long-chain fatty acid biosynthetic process"/>
    <property type="evidence" value="ECO:0007669"/>
    <property type="project" value="TreeGrafter"/>
</dbReference>
<keyword evidence="8 10" id="KW-0472">Membrane</keyword>
<protein>
    <recommendedName>
        <fullName evidence="10">Elongation of very long chain fatty acids protein</fullName>
        <ecNumber evidence="10">2.3.1.199</ecNumber>
    </recommendedName>
    <alternativeName>
        <fullName evidence="10">Very-long-chain 3-oxoacyl-CoA synthase</fullName>
    </alternativeName>
</protein>
<evidence type="ECO:0000256" key="3">
    <source>
        <dbReference type="ARBA" id="ARBA00022679"/>
    </source>
</evidence>
<evidence type="ECO:0000313" key="12">
    <source>
        <dbReference type="RefSeq" id="XP_028027099.1"/>
    </source>
</evidence>
<dbReference type="RefSeq" id="XP_028027099.1">
    <property type="nucleotide sequence ID" value="XM_028171298.1"/>
</dbReference>
<evidence type="ECO:0000256" key="9">
    <source>
        <dbReference type="ARBA" id="ARBA00023160"/>
    </source>
</evidence>
<dbReference type="GO" id="GO:0009922">
    <property type="term" value="F:fatty acid elongase activity"/>
    <property type="evidence" value="ECO:0007669"/>
    <property type="project" value="UniProtKB-EC"/>
</dbReference>
<proteinExistence type="inferred from homology"/>
<evidence type="ECO:0000313" key="11">
    <source>
        <dbReference type="Proteomes" id="UP000504629"/>
    </source>
</evidence>
<dbReference type="Proteomes" id="UP000504629">
    <property type="component" value="Unplaced"/>
</dbReference>
<comment type="similarity">
    <text evidence="10">Belongs to the ELO family.</text>
</comment>
<keyword evidence="6 10" id="KW-1133">Transmembrane helix</keyword>
<dbReference type="InterPro" id="IPR030457">
    <property type="entry name" value="ELO_CS"/>
</dbReference>
<feature type="transmembrane region" description="Helical" evidence="10">
    <location>
        <begin position="138"/>
        <end position="154"/>
    </location>
</feature>
<dbReference type="PANTHER" id="PTHR11157">
    <property type="entry name" value="FATTY ACID ACYL TRANSFERASE-RELATED"/>
    <property type="match status" value="1"/>
</dbReference>
<evidence type="ECO:0000256" key="10">
    <source>
        <dbReference type="RuleBase" id="RU361115"/>
    </source>
</evidence>
<dbReference type="GO" id="GO:0030148">
    <property type="term" value="P:sphingolipid biosynthetic process"/>
    <property type="evidence" value="ECO:0007669"/>
    <property type="project" value="TreeGrafter"/>
</dbReference>
<feature type="transmembrane region" description="Helical" evidence="10">
    <location>
        <begin position="160"/>
        <end position="184"/>
    </location>
</feature>
<keyword evidence="9 10" id="KW-0275">Fatty acid biosynthesis</keyword>
<dbReference type="InterPro" id="IPR002076">
    <property type="entry name" value="ELO_fam"/>
</dbReference>
<dbReference type="Pfam" id="PF01151">
    <property type="entry name" value="ELO"/>
    <property type="match status" value="1"/>
</dbReference>
<dbReference type="EC" id="2.3.1.199" evidence="10"/>
<dbReference type="GO" id="GO:0005789">
    <property type="term" value="C:endoplasmic reticulum membrane"/>
    <property type="evidence" value="ECO:0007669"/>
    <property type="project" value="TreeGrafter"/>
</dbReference>
<dbReference type="GO" id="GO:0019367">
    <property type="term" value="P:fatty acid elongation, saturated fatty acid"/>
    <property type="evidence" value="ECO:0007669"/>
    <property type="project" value="TreeGrafter"/>
</dbReference>
<evidence type="ECO:0000256" key="6">
    <source>
        <dbReference type="ARBA" id="ARBA00022989"/>
    </source>
</evidence>
<dbReference type="OrthoDB" id="434092at2759"/>
<evidence type="ECO:0000256" key="4">
    <source>
        <dbReference type="ARBA" id="ARBA00022692"/>
    </source>
</evidence>
<reference evidence="12" key="1">
    <citation type="submission" date="2025-08" db="UniProtKB">
        <authorList>
            <consortium name="RefSeq"/>
        </authorList>
    </citation>
    <scope>IDENTIFICATION</scope>
    <source>
        <tissue evidence="12">Silk gland</tissue>
    </source>
</reference>
<dbReference type="AlphaFoldDB" id="A0A6J2JF69"/>
<dbReference type="GO" id="GO:0034626">
    <property type="term" value="P:fatty acid elongation, polyunsaturated fatty acid"/>
    <property type="evidence" value="ECO:0007669"/>
    <property type="project" value="TreeGrafter"/>
</dbReference>
<dbReference type="PANTHER" id="PTHR11157:SF103">
    <property type="entry name" value="ELONGATION OF VERY LONG CHAIN FATTY ACIDS PROTEIN"/>
    <property type="match status" value="1"/>
</dbReference>
<name>A0A6J2JF69_BOMMA</name>
<feature type="transmembrane region" description="Helical" evidence="10">
    <location>
        <begin position="196"/>
        <end position="214"/>
    </location>
</feature>
<dbReference type="KEGG" id="bman:114240665"/>
<accession>A0A6J2JF69</accession>
<feature type="transmembrane region" description="Helical" evidence="10">
    <location>
        <begin position="30"/>
        <end position="49"/>
    </location>
</feature>
<evidence type="ECO:0000256" key="2">
    <source>
        <dbReference type="ARBA" id="ARBA00022516"/>
    </source>
</evidence>
<evidence type="ECO:0000256" key="5">
    <source>
        <dbReference type="ARBA" id="ARBA00022832"/>
    </source>
</evidence>
<evidence type="ECO:0000256" key="8">
    <source>
        <dbReference type="ARBA" id="ARBA00023136"/>
    </source>
</evidence>
<dbReference type="GO" id="GO:0034625">
    <property type="term" value="P:fatty acid elongation, monounsaturated fatty acid"/>
    <property type="evidence" value="ECO:0007669"/>
    <property type="project" value="TreeGrafter"/>
</dbReference>
<comment type="subcellular location">
    <subcellularLocation>
        <location evidence="1">Membrane</location>
        <topology evidence="1">Multi-pass membrane protein</topology>
    </subcellularLocation>
</comment>
<keyword evidence="7 10" id="KW-0443">Lipid metabolism</keyword>
<keyword evidence="3 10" id="KW-0808">Transferase</keyword>